<dbReference type="OrthoDB" id="18412at2759"/>
<comment type="caution">
    <text evidence="2">The sequence shown here is derived from an EMBL/GenBank/DDBJ whole genome shotgun (WGS) entry which is preliminary data.</text>
</comment>
<keyword evidence="3" id="KW-1185">Reference proteome</keyword>
<organism evidence="2 3">
    <name type="scientific">Claviceps pusilla</name>
    <dbReference type="NCBI Taxonomy" id="123648"/>
    <lineage>
        <taxon>Eukaryota</taxon>
        <taxon>Fungi</taxon>
        <taxon>Dikarya</taxon>
        <taxon>Ascomycota</taxon>
        <taxon>Pezizomycotina</taxon>
        <taxon>Sordariomycetes</taxon>
        <taxon>Hypocreomycetidae</taxon>
        <taxon>Hypocreales</taxon>
        <taxon>Clavicipitaceae</taxon>
        <taxon>Claviceps</taxon>
    </lineage>
</organism>
<protein>
    <submittedName>
        <fullName evidence="2">Uncharacterized protein</fullName>
    </submittedName>
</protein>
<dbReference type="Proteomes" id="UP000748025">
    <property type="component" value="Unassembled WGS sequence"/>
</dbReference>
<proteinExistence type="predicted"/>
<dbReference type="AlphaFoldDB" id="A0A9P7N277"/>
<evidence type="ECO:0000313" key="3">
    <source>
        <dbReference type="Proteomes" id="UP000748025"/>
    </source>
</evidence>
<feature type="compositionally biased region" description="Polar residues" evidence="1">
    <location>
        <begin position="20"/>
        <end position="30"/>
    </location>
</feature>
<accession>A0A9P7N277</accession>
<feature type="non-terminal residue" evidence="2">
    <location>
        <position position="1"/>
    </location>
</feature>
<feature type="region of interest" description="Disordered" evidence="1">
    <location>
        <begin position="1"/>
        <end position="40"/>
    </location>
</feature>
<reference evidence="2" key="1">
    <citation type="journal article" date="2020" name="bioRxiv">
        <title>Whole genome comparisons of ergot fungi reveals the divergence and evolution of species within the genus Claviceps are the result of varying mechanisms driving genome evolution and host range expansion.</title>
        <authorList>
            <person name="Wyka S.A."/>
            <person name="Mondo S.J."/>
            <person name="Liu M."/>
            <person name="Dettman J."/>
            <person name="Nalam V."/>
            <person name="Broders K.D."/>
        </authorList>
    </citation>
    <scope>NUCLEOTIDE SEQUENCE</scope>
    <source>
        <strain evidence="2">CCC 602</strain>
    </source>
</reference>
<gene>
    <name evidence="2" type="ORF">E4U43_006061</name>
</gene>
<evidence type="ECO:0000313" key="2">
    <source>
        <dbReference type="EMBL" id="KAG5985482.1"/>
    </source>
</evidence>
<evidence type="ECO:0000256" key="1">
    <source>
        <dbReference type="SAM" id="MobiDB-lite"/>
    </source>
</evidence>
<name>A0A9P7N277_9HYPO</name>
<dbReference type="EMBL" id="SRPW01004096">
    <property type="protein sequence ID" value="KAG5985482.1"/>
    <property type="molecule type" value="Genomic_DNA"/>
</dbReference>
<sequence>NHPPDEPKPQPPVTKPDELITSNNGPSDSQPYDPWNPFRALDTSDKLQHLFRKYPSLPEQLLVIYAAMQPPQEAPDKRIPASLMQGVSKKENWNHDIGIKNGKEALRKARKAEGEAGEAIREYSELVLHLMNTQDEKGQAATVLQQKMAEEDSKLIERLMAQERV</sequence>